<sequence>MSQQGISKVVGQALRETGTRLRQLGADEIFTRHRPRMFFNGKMPWKTNDTFIAPNASVIGDVTNWDRSSVWYDAVVRADSTYPIEIGYCSSIGEGSVVSTLPAGQTLKTGFAPETFIGHYVTVGAGCVLKSCRIDDLVEIGDKCTIMEGAIVENNTKLEPGTVVPAYGRIPKGQLWGGNPAKYVRELTESETDINRYKNNCKAIHAVAYDHMVEFLPVGSTYMQLEELEEEAAAAEAKKAA</sequence>
<name>A0A9N8HIM8_9STRA</name>
<dbReference type="SUPFAM" id="SSF51161">
    <property type="entry name" value="Trimeric LpxA-like enzymes"/>
    <property type="match status" value="1"/>
</dbReference>
<dbReference type="OrthoDB" id="25818at2759"/>
<keyword evidence="2" id="KW-1185">Reference proteome</keyword>
<organism evidence="1 2">
    <name type="scientific">Seminavis robusta</name>
    <dbReference type="NCBI Taxonomy" id="568900"/>
    <lineage>
        <taxon>Eukaryota</taxon>
        <taxon>Sar</taxon>
        <taxon>Stramenopiles</taxon>
        <taxon>Ochrophyta</taxon>
        <taxon>Bacillariophyta</taxon>
        <taxon>Bacillariophyceae</taxon>
        <taxon>Bacillariophycidae</taxon>
        <taxon>Naviculales</taxon>
        <taxon>Naviculaceae</taxon>
        <taxon>Seminavis</taxon>
    </lineage>
</organism>
<dbReference type="EMBL" id="CAICTM010000795">
    <property type="protein sequence ID" value="CAB9516623.1"/>
    <property type="molecule type" value="Genomic_DNA"/>
</dbReference>
<dbReference type="PANTHER" id="PTHR13061:SF29">
    <property type="entry name" value="GAMMA CARBONIC ANHYDRASE-LIKE 1, MITOCHONDRIAL-RELATED"/>
    <property type="match status" value="1"/>
</dbReference>
<accession>A0A9N8HIM8</accession>
<dbReference type="CDD" id="cd04645">
    <property type="entry name" value="LbH_gamma_CA_like"/>
    <property type="match status" value="1"/>
</dbReference>
<dbReference type="Proteomes" id="UP001153069">
    <property type="component" value="Unassembled WGS sequence"/>
</dbReference>
<evidence type="ECO:0000313" key="1">
    <source>
        <dbReference type="EMBL" id="CAB9516623.1"/>
    </source>
</evidence>
<reference evidence="1" key="1">
    <citation type="submission" date="2020-06" db="EMBL/GenBank/DDBJ databases">
        <authorList>
            <consortium name="Plant Systems Biology data submission"/>
        </authorList>
    </citation>
    <scope>NUCLEOTIDE SEQUENCE</scope>
    <source>
        <strain evidence="1">D6</strain>
    </source>
</reference>
<evidence type="ECO:0000313" key="2">
    <source>
        <dbReference type="Proteomes" id="UP001153069"/>
    </source>
</evidence>
<dbReference type="InterPro" id="IPR050484">
    <property type="entry name" value="Transf_Hexapept/Carb_Anhydrase"/>
</dbReference>
<dbReference type="PANTHER" id="PTHR13061">
    <property type="entry name" value="DYNACTIN SUBUNIT P25"/>
    <property type="match status" value="1"/>
</dbReference>
<protein>
    <submittedName>
        <fullName evidence="1">Gamma carbonic anhydrase</fullName>
    </submittedName>
</protein>
<dbReference type="InterPro" id="IPR047324">
    <property type="entry name" value="LbH_gamma_CA-like"/>
</dbReference>
<dbReference type="AlphaFoldDB" id="A0A9N8HIM8"/>
<proteinExistence type="predicted"/>
<comment type="caution">
    <text evidence="1">The sequence shown here is derived from an EMBL/GenBank/DDBJ whole genome shotgun (WGS) entry which is preliminary data.</text>
</comment>
<dbReference type="InterPro" id="IPR011004">
    <property type="entry name" value="Trimer_LpxA-like_sf"/>
</dbReference>
<dbReference type="Gene3D" id="2.160.10.10">
    <property type="entry name" value="Hexapeptide repeat proteins"/>
    <property type="match status" value="1"/>
</dbReference>
<gene>
    <name evidence="1" type="ORF">SEMRO_796_G203670.1</name>
</gene>